<reference evidence="1" key="1">
    <citation type="journal article" date="2020" name="Fungal Divers.">
        <title>Resolving the Mortierellaceae phylogeny through synthesis of multi-gene phylogenetics and phylogenomics.</title>
        <authorList>
            <person name="Vandepol N."/>
            <person name="Liber J."/>
            <person name="Desiro A."/>
            <person name="Na H."/>
            <person name="Kennedy M."/>
            <person name="Barry K."/>
            <person name="Grigoriev I.V."/>
            <person name="Miller A.N."/>
            <person name="O'Donnell K."/>
            <person name="Stajich J.E."/>
            <person name="Bonito G."/>
        </authorList>
    </citation>
    <scope>NUCLEOTIDE SEQUENCE</scope>
    <source>
        <strain evidence="1">REB-010B</strain>
    </source>
</reference>
<dbReference type="Proteomes" id="UP000738325">
    <property type="component" value="Unassembled WGS sequence"/>
</dbReference>
<dbReference type="PANTHER" id="PTHR35706">
    <property type="entry name" value="F14O23.11 PROTEIN"/>
    <property type="match status" value="1"/>
</dbReference>
<keyword evidence="2" id="KW-1185">Reference proteome</keyword>
<name>A0A9P6RT11_9FUNG</name>
<organism evidence="1 2">
    <name type="scientific">Dissophora globulifera</name>
    <dbReference type="NCBI Taxonomy" id="979702"/>
    <lineage>
        <taxon>Eukaryota</taxon>
        <taxon>Fungi</taxon>
        <taxon>Fungi incertae sedis</taxon>
        <taxon>Mucoromycota</taxon>
        <taxon>Mortierellomycotina</taxon>
        <taxon>Mortierellomycetes</taxon>
        <taxon>Mortierellales</taxon>
        <taxon>Mortierellaceae</taxon>
        <taxon>Dissophora</taxon>
    </lineage>
</organism>
<gene>
    <name evidence="1" type="ORF">BGZ99_001313</name>
</gene>
<protein>
    <submittedName>
        <fullName evidence="1">Uncharacterized protein</fullName>
    </submittedName>
</protein>
<dbReference type="OrthoDB" id="273230at2759"/>
<evidence type="ECO:0000313" key="1">
    <source>
        <dbReference type="EMBL" id="KAG0324894.1"/>
    </source>
</evidence>
<evidence type="ECO:0000313" key="2">
    <source>
        <dbReference type="Proteomes" id="UP000738325"/>
    </source>
</evidence>
<dbReference type="EMBL" id="JAAAIP010000132">
    <property type="protein sequence ID" value="KAG0324894.1"/>
    <property type="molecule type" value="Genomic_DNA"/>
</dbReference>
<accession>A0A9P6RT11</accession>
<dbReference type="InterPro" id="IPR053325">
    <property type="entry name" value="H3-Acetyl_Activator"/>
</dbReference>
<dbReference type="AlphaFoldDB" id="A0A9P6RT11"/>
<sequence>MTAMARLPANNSAAVATRATASRTLQQQRTFVSATRPVLASSAIVEKGVQTITDLFTTARDELEYAEEARGTVYYNDDKETARQAVQECLDSYSVLLQDLDDAQKLDVQRKIGLKIMELKSQLDALNAEELE</sequence>
<proteinExistence type="predicted"/>
<comment type="caution">
    <text evidence="1">The sequence shown here is derived from an EMBL/GenBank/DDBJ whole genome shotgun (WGS) entry which is preliminary data.</text>
</comment>
<dbReference type="PANTHER" id="PTHR35706:SF1">
    <property type="entry name" value="EMBRYOGENESIS-LIKE PROTEIN"/>
    <property type="match status" value="1"/>
</dbReference>